<sequence length="107" mass="11197">MICESDVSGGGVHGGSVTVATIDDGRIISLQKIAKGLVDPSSAVVFSDRAYFLETRYCLLMDHQDDLSAIVSGVPFCVQSTLLPGGDALRGHGGLPDRPRVPGRNDA</sequence>
<dbReference type="EMBL" id="NWVC01000004">
    <property type="protein sequence ID" value="PCG14306.1"/>
    <property type="molecule type" value="Genomic_DNA"/>
</dbReference>
<proteinExistence type="predicted"/>
<gene>
    <name evidence="2" type="ORF">COA07_11035</name>
</gene>
<dbReference type="RefSeq" id="WP_066708267.1">
    <property type="nucleotide sequence ID" value="NZ_NWVC01000004.1"/>
</dbReference>
<comment type="caution">
    <text evidence="2">The sequence shown here is derived from an EMBL/GenBank/DDBJ whole genome shotgun (WGS) entry which is preliminary data.</text>
</comment>
<feature type="region of interest" description="Disordered" evidence="1">
    <location>
        <begin position="85"/>
        <end position="107"/>
    </location>
</feature>
<evidence type="ECO:0000313" key="3">
    <source>
        <dbReference type="Proteomes" id="UP000218323"/>
    </source>
</evidence>
<organism evidence="2 3">
    <name type="scientific">Sphingomonas adhaesiva</name>
    <dbReference type="NCBI Taxonomy" id="28212"/>
    <lineage>
        <taxon>Bacteria</taxon>
        <taxon>Pseudomonadati</taxon>
        <taxon>Pseudomonadota</taxon>
        <taxon>Alphaproteobacteria</taxon>
        <taxon>Sphingomonadales</taxon>
        <taxon>Sphingomonadaceae</taxon>
        <taxon>Sphingomonas</taxon>
    </lineage>
</organism>
<keyword evidence="3" id="KW-1185">Reference proteome</keyword>
<dbReference type="AlphaFoldDB" id="A0A2A4I800"/>
<reference evidence="2 3" key="1">
    <citation type="submission" date="2017-09" db="EMBL/GenBank/DDBJ databases">
        <title>Sphingomonas adhaesiva DSM 7418, whole genome shotgun sequence.</title>
        <authorList>
            <person name="Feng G."/>
            <person name="Zhu H."/>
        </authorList>
    </citation>
    <scope>NUCLEOTIDE SEQUENCE [LARGE SCALE GENOMIC DNA]</scope>
    <source>
        <strain evidence="2 3">DSM 7418</strain>
    </source>
</reference>
<dbReference type="Proteomes" id="UP000218323">
    <property type="component" value="Unassembled WGS sequence"/>
</dbReference>
<accession>A0A2A4I800</accession>
<name>A0A2A4I800_9SPHN</name>
<evidence type="ECO:0000256" key="1">
    <source>
        <dbReference type="SAM" id="MobiDB-lite"/>
    </source>
</evidence>
<feature type="compositionally biased region" description="Basic and acidic residues" evidence="1">
    <location>
        <begin position="95"/>
        <end position="107"/>
    </location>
</feature>
<protein>
    <submittedName>
        <fullName evidence="2">Uncharacterized protein</fullName>
    </submittedName>
</protein>
<evidence type="ECO:0000313" key="2">
    <source>
        <dbReference type="EMBL" id="PCG14306.1"/>
    </source>
</evidence>